<evidence type="ECO:0000256" key="6">
    <source>
        <dbReference type="ARBA" id="ARBA00022679"/>
    </source>
</evidence>
<comment type="caution">
    <text evidence="17">The sequence shown here is derived from an EMBL/GenBank/DDBJ whole genome shotgun (WGS) entry which is preliminary data.</text>
</comment>
<keyword evidence="10 17" id="KW-0067">ATP-binding</keyword>
<comment type="subcellular location">
    <subcellularLocation>
        <location evidence="2">Cell membrane</location>
        <topology evidence="2">Multi-pass membrane protein</topology>
    </subcellularLocation>
</comment>
<keyword evidence="13 15" id="KW-0472">Membrane</keyword>
<feature type="coiled-coil region" evidence="14">
    <location>
        <begin position="358"/>
        <end position="392"/>
    </location>
</feature>
<evidence type="ECO:0000313" key="18">
    <source>
        <dbReference type="Proteomes" id="UP001597221"/>
    </source>
</evidence>
<sequence length="748" mass="85431">MKKNKSFKRELILSFLIIGITSIIILGSFQIYQLYSLVNEKQSNQIALTTFMEDYIDNYVDTHARIIETMSYQISDDVSEGDFASIQQDLSEIKAHYPGFVNLYIGDPEGQAMLFYPEVLTDGVIEENYNFSDRRYYQELINKQTSVISPAFHGRGGTDLLLVAIVSPIFDDQGNMQGYLLGALDLNELDSYTSNRINDDTSKTIVLDRENNAIVHPDIDTARELVNLSNNEIVNHIEGNQTSGSFTIKDGDERKFITYGKIESLGWTVWISSPVIAIIGEFLDSIFAVILVALLTGAIVIITSLLLTNRLESAIHKLLHYIHSYTASYKKNEPFQLAAQISGPSEMNEVLIHFNGMMEEIDYNREKLMKLNTELEERVRERTINLENKNKELRFKHAELSAVLESMFEGIMLLDNKKQIRYVNEFFLKVIENEALPPLQTLEDVSERLLTSFDVTQEELDSFFNEGGELKLKNKLESGKDQFYLLHRFSVTSEEEQIGFGLLIQDITKEVEIDTLKDNLISLTSHEFKTPITTIKGSVETLLRNDVDWEPEFKQELLEGVLEDIERIQQLVNDWMDISKIESGTMYIEPRQIHADKVIQESIDRIPPVLQEDATFQFHNEVEGKAVFYADKERVQQVLLNLFTNALRYNDAVHKEVEIILRKNEEYIIISVSDNGIGIDEKHIERIFNRFYQVDVTATRRSGGTGLGLAIVQGVMEAHQGKINVESSVDTGSTFTLYFPHVGKEVNK</sequence>
<evidence type="ECO:0000256" key="15">
    <source>
        <dbReference type="SAM" id="Phobius"/>
    </source>
</evidence>
<evidence type="ECO:0000256" key="7">
    <source>
        <dbReference type="ARBA" id="ARBA00022692"/>
    </source>
</evidence>
<dbReference type="InterPro" id="IPR050736">
    <property type="entry name" value="Sensor_HK_Regulatory"/>
</dbReference>
<dbReference type="CDD" id="cd12914">
    <property type="entry name" value="PDC1_DGC_like"/>
    <property type="match status" value="1"/>
</dbReference>
<dbReference type="PANTHER" id="PTHR43711">
    <property type="entry name" value="TWO-COMPONENT HISTIDINE KINASE"/>
    <property type="match status" value="1"/>
</dbReference>
<keyword evidence="7 15" id="KW-0812">Transmembrane</keyword>
<keyword evidence="4" id="KW-1003">Cell membrane</keyword>
<evidence type="ECO:0000256" key="12">
    <source>
        <dbReference type="ARBA" id="ARBA00023012"/>
    </source>
</evidence>
<keyword evidence="9" id="KW-0418">Kinase</keyword>
<dbReference type="Pfam" id="PF02743">
    <property type="entry name" value="dCache_1"/>
    <property type="match status" value="1"/>
</dbReference>
<keyword evidence="12" id="KW-0902">Two-component regulatory system</keyword>
<proteinExistence type="predicted"/>
<evidence type="ECO:0000256" key="9">
    <source>
        <dbReference type="ARBA" id="ARBA00022777"/>
    </source>
</evidence>
<evidence type="ECO:0000256" key="8">
    <source>
        <dbReference type="ARBA" id="ARBA00022741"/>
    </source>
</evidence>
<dbReference type="Gene3D" id="3.30.450.20">
    <property type="entry name" value="PAS domain"/>
    <property type="match status" value="2"/>
</dbReference>
<dbReference type="PROSITE" id="PS50109">
    <property type="entry name" value="HIS_KIN"/>
    <property type="match status" value="1"/>
</dbReference>
<dbReference type="PRINTS" id="PR00344">
    <property type="entry name" value="BCTRLSENSOR"/>
</dbReference>
<dbReference type="SMART" id="SM00388">
    <property type="entry name" value="HisKA"/>
    <property type="match status" value="1"/>
</dbReference>
<dbReference type="PANTHER" id="PTHR43711:SF30">
    <property type="entry name" value="HISTIDINE KINASE"/>
    <property type="match status" value="1"/>
</dbReference>
<keyword evidence="11 15" id="KW-1133">Transmembrane helix</keyword>
<dbReference type="InterPro" id="IPR003661">
    <property type="entry name" value="HisK_dim/P_dom"/>
</dbReference>
<dbReference type="Gene3D" id="1.10.287.130">
    <property type="match status" value="1"/>
</dbReference>
<dbReference type="CDD" id="cd00082">
    <property type="entry name" value="HisKA"/>
    <property type="match status" value="1"/>
</dbReference>
<dbReference type="Proteomes" id="UP001597221">
    <property type="component" value="Unassembled WGS sequence"/>
</dbReference>
<name>A0ABW4HLT5_9BACI</name>
<evidence type="ECO:0000256" key="11">
    <source>
        <dbReference type="ARBA" id="ARBA00022989"/>
    </source>
</evidence>
<dbReference type="CDD" id="cd00075">
    <property type="entry name" value="HATPase"/>
    <property type="match status" value="1"/>
</dbReference>
<evidence type="ECO:0000256" key="2">
    <source>
        <dbReference type="ARBA" id="ARBA00004651"/>
    </source>
</evidence>
<keyword evidence="8" id="KW-0547">Nucleotide-binding</keyword>
<dbReference type="GO" id="GO:0005524">
    <property type="term" value="F:ATP binding"/>
    <property type="evidence" value="ECO:0007669"/>
    <property type="project" value="UniProtKB-KW"/>
</dbReference>
<accession>A0ABW4HLT5</accession>
<feature type="domain" description="Histidine kinase" evidence="16">
    <location>
        <begin position="523"/>
        <end position="743"/>
    </location>
</feature>
<comment type="catalytic activity">
    <reaction evidence="1">
        <text>ATP + protein L-histidine = ADP + protein N-phospho-L-histidine.</text>
        <dbReference type="EC" id="2.7.13.3"/>
    </reaction>
</comment>
<dbReference type="EC" id="2.7.13.3" evidence="3"/>
<dbReference type="Pfam" id="PF02518">
    <property type="entry name" value="HATPase_c"/>
    <property type="match status" value="1"/>
</dbReference>
<reference evidence="18" key="1">
    <citation type="journal article" date="2019" name="Int. J. Syst. Evol. Microbiol.">
        <title>The Global Catalogue of Microorganisms (GCM) 10K type strain sequencing project: providing services to taxonomists for standard genome sequencing and annotation.</title>
        <authorList>
            <consortium name="The Broad Institute Genomics Platform"/>
            <consortium name="The Broad Institute Genome Sequencing Center for Infectious Disease"/>
            <person name="Wu L."/>
            <person name="Ma J."/>
        </authorList>
    </citation>
    <scope>NUCLEOTIDE SEQUENCE [LARGE SCALE GENOMIC DNA]</scope>
    <source>
        <strain evidence="18">CGMCC 1.12376</strain>
    </source>
</reference>
<dbReference type="EMBL" id="JBHUDE010000005">
    <property type="protein sequence ID" value="MFD1606325.1"/>
    <property type="molecule type" value="Genomic_DNA"/>
</dbReference>
<evidence type="ECO:0000313" key="17">
    <source>
        <dbReference type="EMBL" id="MFD1606325.1"/>
    </source>
</evidence>
<evidence type="ECO:0000256" key="4">
    <source>
        <dbReference type="ARBA" id="ARBA00022475"/>
    </source>
</evidence>
<protein>
    <recommendedName>
        <fullName evidence="3">histidine kinase</fullName>
        <ecNumber evidence="3">2.7.13.3</ecNumber>
    </recommendedName>
</protein>
<dbReference type="InterPro" id="IPR033479">
    <property type="entry name" value="dCache_1"/>
</dbReference>
<keyword evidence="5" id="KW-0597">Phosphoprotein</keyword>
<dbReference type="Gene3D" id="3.30.565.10">
    <property type="entry name" value="Histidine kinase-like ATPase, C-terminal domain"/>
    <property type="match status" value="1"/>
</dbReference>
<feature type="transmembrane region" description="Helical" evidence="15">
    <location>
        <begin position="286"/>
        <end position="307"/>
    </location>
</feature>
<dbReference type="SMART" id="SM00387">
    <property type="entry name" value="HATPase_c"/>
    <property type="match status" value="1"/>
</dbReference>
<dbReference type="InterPro" id="IPR036890">
    <property type="entry name" value="HATPase_C_sf"/>
</dbReference>
<dbReference type="InterPro" id="IPR036097">
    <property type="entry name" value="HisK_dim/P_sf"/>
</dbReference>
<gene>
    <name evidence="17" type="ORF">ACFSBH_01395</name>
</gene>
<dbReference type="InterPro" id="IPR003594">
    <property type="entry name" value="HATPase_dom"/>
</dbReference>
<dbReference type="SUPFAM" id="SSF47384">
    <property type="entry name" value="Homodimeric domain of signal transducing histidine kinase"/>
    <property type="match status" value="1"/>
</dbReference>
<dbReference type="InterPro" id="IPR005467">
    <property type="entry name" value="His_kinase_dom"/>
</dbReference>
<evidence type="ECO:0000256" key="5">
    <source>
        <dbReference type="ARBA" id="ARBA00022553"/>
    </source>
</evidence>
<keyword evidence="6" id="KW-0808">Transferase</keyword>
<dbReference type="SUPFAM" id="SSF55874">
    <property type="entry name" value="ATPase domain of HSP90 chaperone/DNA topoisomerase II/histidine kinase"/>
    <property type="match status" value="1"/>
</dbReference>
<evidence type="ECO:0000259" key="16">
    <source>
        <dbReference type="PROSITE" id="PS50109"/>
    </source>
</evidence>
<dbReference type="Pfam" id="PF00512">
    <property type="entry name" value="HisKA"/>
    <property type="match status" value="1"/>
</dbReference>
<evidence type="ECO:0000256" key="1">
    <source>
        <dbReference type="ARBA" id="ARBA00000085"/>
    </source>
</evidence>
<dbReference type="RefSeq" id="WP_379595679.1">
    <property type="nucleotide sequence ID" value="NZ_JBHUDE010000005.1"/>
</dbReference>
<evidence type="ECO:0000256" key="13">
    <source>
        <dbReference type="ARBA" id="ARBA00023136"/>
    </source>
</evidence>
<dbReference type="InterPro" id="IPR004358">
    <property type="entry name" value="Sig_transdc_His_kin-like_C"/>
</dbReference>
<feature type="transmembrane region" description="Helical" evidence="15">
    <location>
        <begin position="12"/>
        <end position="35"/>
    </location>
</feature>
<evidence type="ECO:0000256" key="14">
    <source>
        <dbReference type="SAM" id="Coils"/>
    </source>
</evidence>
<keyword evidence="14" id="KW-0175">Coiled coil</keyword>
<evidence type="ECO:0000256" key="10">
    <source>
        <dbReference type="ARBA" id="ARBA00022840"/>
    </source>
</evidence>
<organism evidence="17 18">
    <name type="scientific">Oceanobacillus luteolus</name>
    <dbReference type="NCBI Taxonomy" id="1274358"/>
    <lineage>
        <taxon>Bacteria</taxon>
        <taxon>Bacillati</taxon>
        <taxon>Bacillota</taxon>
        <taxon>Bacilli</taxon>
        <taxon>Bacillales</taxon>
        <taxon>Bacillaceae</taxon>
        <taxon>Oceanobacillus</taxon>
    </lineage>
</organism>
<evidence type="ECO:0000256" key="3">
    <source>
        <dbReference type="ARBA" id="ARBA00012438"/>
    </source>
</evidence>
<keyword evidence="18" id="KW-1185">Reference proteome</keyword>